<dbReference type="STRING" id="665467.SAMN02982931_01471"/>
<sequence>MRKHQRPRLDRNAIDVQLKSTWVRRVGYRYDVILDGEVVVRRSSDPEYDAARVLQSRCLKGTFRTIDFVTGRPRMILDIEKAAGLRTVERDRGGLSIEPYLPMSDDDRSRLRPPGLLHEWPSSPGMAEDTDYPLPAAGGGT</sequence>
<dbReference type="EMBL" id="FMXQ01000003">
    <property type="protein sequence ID" value="SDB20190.1"/>
    <property type="molecule type" value="Genomic_DNA"/>
</dbReference>
<organism evidence="2 3">
    <name type="scientific">Bauldia litoralis</name>
    <dbReference type="NCBI Taxonomy" id="665467"/>
    <lineage>
        <taxon>Bacteria</taxon>
        <taxon>Pseudomonadati</taxon>
        <taxon>Pseudomonadota</taxon>
        <taxon>Alphaproteobacteria</taxon>
        <taxon>Hyphomicrobiales</taxon>
        <taxon>Kaistiaceae</taxon>
        <taxon>Bauldia</taxon>
    </lineage>
</organism>
<evidence type="ECO:0000256" key="1">
    <source>
        <dbReference type="SAM" id="MobiDB-lite"/>
    </source>
</evidence>
<evidence type="ECO:0000313" key="3">
    <source>
        <dbReference type="Proteomes" id="UP000199071"/>
    </source>
</evidence>
<accession>A0A1G6BHV3</accession>
<keyword evidence="3" id="KW-1185">Reference proteome</keyword>
<feature type="non-terminal residue" evidence="2">
    <location>
        <position position="141"/>
    </location>
</feature>
<evidence type="ECO:0000313" key="2">
    <source>
        <dbReference type="EMBL" id="SDB20190.1"/>
    </source>
</evidence>
<name>A0A1G6BHV3_9HYPH</name>
<dbReference type="RefSeq" id="WP_139167774.1">
    <property type="nucleotide sequence ID" value="NZ_FMXQ01000003.1"/>
</dbReference>
<feature type="region of interest" description="Disordered" evidence="1">
    <location>
        <begin position="96"/>
        <end position="141"/>
    </location>
</feature>
<protein>
    <submittedName>
        <fullName evidence="2">Uncharacterized protein</fullName>
    </submittedName>
</protein>
<gene>
    <name evidence="2" type="ORF">SAMN02982931_01471</name>
</gene>
<reference evidence="2 3" key="1">
    <citation type="submission" date="2016-10" db="EMBL/GenBank/DDBJ databases">
        <authorList>
            <person name="de Groot N.N."/>
        </authorList>
    </citation>
    <scope>NUCLEOTIDE SEQUENCE [LARGE SCALE GENOMIC DNA]</scope>
    <source>
        <strain evidence="2 3">ATCC 35022</strain>
    </source>
</reference>
<proteinExistence type="predicted"/>
<dbReference type="Proteomes" id="UP000199071">
    <property type="component" value="Unassembled WGS sequence"/>
</dbReference>
<dbReference type="AlphaFoldDB" id="A0A1G6BHV3"/>